<comment type="caution">
    <text evidence="2">The sequence shown here is derived from an EMBL/GenBank/DDBJ whole genome shotgun (WGS) entry which is preliminary data.</text>
</comment>
<evidence type="ECO:0000313" key="2">
    <source>
        <dbReference type="EMBL" id="KAJ3498308.1"/>
    </source>
</evidence>
<name>A0A9W8JS31_9AGAR</name>
<organism evidence="2 3">
    <name type="scientific">Agrocybe chaxingu</name>
    <dbReference type="NCBI Taxonomy" id="84603"/>
    <lineage>
        <taxon>Eukaryota</taxon>
        <taxon>Fungi</taxon>
        <taxon>Dikarya</taxon>
        <taxon>Basidiomycota</taxon>
        <taxon>Agaricomycotina</taxon>
        <taxon>Agaricomycetes</taxon>
        <taxon>Agaricomycetidae</taxon>
        <taxon>Agaricales</taxon>
        <taxon>Agaricineae</taxon>
        <taxon>Strophariaceae</taxon>
        <taxon>Agrocybe</taxon>
    </lineage>
</organism>
<evidence type="ECO:0000256" key="1">
    <source>
        <dbReference type="SAM" id="MobiDB-lite"/>
    </source>
</evidence>
<protein>
    <submittedName>
        <fullName evidence="2">Uncharacterized protein</fullName>
    </submittedName>
</protein>
<reference evidence="2" key="1">
    <citation type="submission" date="2022-07" db="EMBL/GenBank/DDBJ databases">
        <title>Genome Sequence of Agrocybe chaxingu.</title>
        <authorList>
            <person name="Buettner E."/>
        </authorList>
    </citation>
    <scope>NUCLEOTIDE SEQUENCE</scope>
    <source>
        <strain evidence="2">MP-N11</strain>
    </source>
</reference>
<accession>A0A9W8JS31</accession>
<feature type="compositionally biased region" description="Basic and acidic residues" evidence="1">
    <location>
        <begin position="10"/>
        <end position="32"/>
    </location>
</feature>
<dbReference type="Proteomes" id="UP001148786">
    <property type="component" value="Unassembled WGS sequence"/>
</dbReference>
<sequence>MSAQQTADNTHVRADGRIIDPTIDKNPEHWTVEPEPPPDVGAVSFNNESLEFYSYDPPKGFTPEEILQFRGASDYLTLQKITELINERNEKGTLELTGDDRFK</sequence>
<proteinExistence type="predicted"/>
<feature type="region of interest" description="Disordered" evidence="1">
    <location>
        <begin position="1"/>
        <end position="39"/>
    </location>
</feature>
<gene>
    <name evidence="2" type="ORF">NLJ89_g10233</name>
</gene>
<dbReference type="EMBL" id="JANKHO010001804">
    <property type="protein sequence ID" value="KAJ3498308.1"/>
    <property type="molecule type" value="Genomic_DNA"/>
</dbReference>
<dbReference type="AlphaFoldDB" id="A0A9W8JS31"/>
<evidence type="ECO:0000313" key="3">
    <source>
        <dbReference type="Proteomes" id="UP001148786"/>
    </source>
</evidence>
<dbReference type="OrthoDB" id="2986439at2759"/>
<keyword evidence="3" id="KW-1185">Reference proteome</keyword>